<dbReference type="InterPro" id="IPR036179">
    <property type="entry name" value="Ig-like_dom_sf"/>
</dbReference>
<name>A0A6J2RPV1_COTGO</name>
<dbReference type="GO" id="GO:0019815">
    <property type="term" value="C:B cell receptor complex"/>
    <property type="evidence" value="ECO:0007669"/>
    <property type="project" value="TreeGrafter"/>
</dbReference>
<feature type="domain" description="Ig-like" evidence="3">
    <location>
        <begin position="28"/>
        <end position="133"/>
    </location>
</feature>
<dbReference type="RefSeq" id="XP_029312256.1">
    <property type="nucleotide sequence ID" value="XM_029456396.1"/>
</dbReference>
<dbReference type="PANTHER" id="PTHR14334">
    <property type="entry name" value="B-CELL ANTIGEN RECEPTOR COMPLEX-ASSOCIATED PROTEIN"/>
    <property type="match status" value="1"/>
</dbReference>
<dbReference type="PANTHER" id="PTHR14334:SF2">
    <property type="entry name" value="B-CELL ANTIGEN RECEPTOR COMPLEX-ASSOCIATED PROTEIN BETA CHAIN"/>
    <property type="match status" value="1"/>
</dbReference>
<dbReference type="FunCoup" id="A0A6J2RPV1">
    <property type="interactions" value="717"/>
</dbReference>
<keyword evidence="4" id="KW-1185">Reference proteome</keyword>
<dbReference type="SUPFAM" id="SSF48726">
    <property type="entry name" value="Immunoglobulin"/>
    <property type="match status" value="1"/>
</dbReference>
<dbReference type="InterPro" id="IPR013783">
    <property type="entry name" value="Ig-like_fold"/>
</dbReference>
<dbReference type="InterPro" id="IPR003599">
    <property type="entry name" value="Ig_sub"/>
</dbReference>
<dbReference type="Gene3D" id="2.60.40.10">
    <property type="entry name" value="Immunoglobulins"/>
    <property type="match status" value="1"/>
</dbReference>
<reference evidence="5" key="1">
    <citation type="submission" date="2025-08" db="UniProtKB">
        <authorList>
            <consortium name="RefSeq"/>
        </authorList>
    </citation>
    <scope>IDENTIFICATION</scope>
</reference>
<accession>A0A6J2RPV1</accession>
<keyword evidence="5" id="KW-0675">Receptor</keyword>
<evidence type="ECO:0000256" key="1">
    <source>
        <dbReference type="ARBA" id="ARBA00023319"/>
    </source>
</evidence>
<proteinExistence type="predicted"/>
<sequence>MCKICSYCCFYCHNVPQPSFVCSVAINPVVPITQKPRFYGVETKRNVGIYCLCSTKLQPARAEWYKVDKYDVDYQIKSQIKEGKKFVFHNISQNQNIFLFIRDVRVEDSGVYFCKIGNEWGPGTAVQVARPIDVPQALYRTKMKDGLIILQGLVLAVCIAAVLLRKRQLLEKRDIIYEEPETDHIYEGLAIETCGGDLYEELSPYAEAEGTEAPWE</sequence>
<keyword evidence="2" id="KW-0812">Transmembrane</keyword>
<gene>
    <name evidence="5" type="primary">cd79b</name>
</gene>
<keyword evidence="2" id="KW-0472">Membrane</keyword>
<dbReference type="SMART" id="SM00409">
    <property type="entry name" value="IG"/>
    <property type="match status" value="1"/>
</dbReference>
<dbReference type="PROSITE" id="PS50835">
    <property type="entry name" value="IG_LIKE"/>
    <property type="match status" value="1"/>
</dbReference>
<dbReference type="InterPro" id="IPR007110">
    <property type="entry name" value="Ig-like_dom"/>
</dbReference>
<keyword evidence="1" id="KW-0393">Immunoglobulin domain</keyword>
<dbReference type="KEGG" id="cgob:115024635"/>
<dbReference type="InterPro" id="IPR013106">
    <property type="entry name" value="Ig_V-set"/>
</dbReference>
<dbReference type="CTD" id="974"/>
<feature type="transmembrane region" description="Helical" evidence="2">
    <location>
        <begin position="146"/>
        <end position="164"/>
    </location>
</feature>
<evidence type="ECO:0000256" key="2">
    <source>
        <dbReference type="SAM" id="Phobius"/>
    </source>
</evidence>
<dbReference type="AlphaFoldDB" id="A0A6J2RPV1"/>
<dbReference type="Proteomes" id="UP000504630">
    <property type="component" value="Chromosome 19"/>
</dbReference>
<keyword evidence="2" id="KW-1133">Transmembrane helix</keyword>
<dbReference type="InParanoid" id="A0A6J2RPV1"/>
<evidence type="ECO:0000313" key="4">
    <source>
        <dbReference type="Proteomes" id="UP000504630"/>
    </source>
</evidence>
<evidence type="ECO:0000313" key="5">
    <source>
        <dbReference type="RefSeq" id="XP_029312256.1"/>
    </source>
</evidence>
<dbReference type="Pfam" id="PF07686">
    <property type="entry name" value="V-set"/>
    <property type="match status" value="1"/>
</dbReference>
<dbReference type="GO" id="GO:0009897">
    <property type="term" value="C:external side of plasma membrane"/>
    <property type="evidence" value="ECO:0007669"/>
    <property type="project" value="TreeGrafter"/>
</dbReference>
<organism evidence="4 5">
    <name type="scientific">Cottoperca gobio</name>
    <name type="common">Frogmouth</name>
    <name type="synonym">Aphritis gobio</name>
    <dbReference type="NCBI Taxonomy" id="56716"/>
    <lineage>
        <taxon>Eukaryota</taxon>
        <taxon>Metazoa</taxon>
        <taxon>Chordata</taxon>
        <taxon>Craniata</taxon>
        <taxon>Vertebrata</taxon>
        <taxon>Euteleostomi</taxon>
        <taxon>Actinopterygii</taxon>
        <taxon>Neopterygii</taxon>
        <taxon>Teleostei</taxon>
        <taxon>Neoteleostei</taxon>
        <taxon>Acanthomorphata</taxon>
        <taxon>Eupercaria</taxon>
        <taxon>Perciformes</taxon>
        <taxon>Notothenioidei</taxon>
        <taxon>Bovichtidae</taxon>
        <taxon>Cottoperca</taxon>
    </lineage>
</organism>
<dbReference type="GO" id="GO:0030183">
    <property type="term" value="P:B cell differentiation"/>
    <property type="evidence" value="ECO:0007669"/>
    <property type="project" value="TreeGrafter"/>
</dbReference>
<evidence type="ECO:0000259" key="3">
    <source>
        <dbReference type="PROSITE" id="PS50835"/>
    </source>
</evidence>
<dbReference type="GO" id="GO:0050853">
    <property type="term" value="P:B cell receptor signaling pathway"/>
    <property type="evidence" value="ECO:0007669"/>
    <property type="project" value="TreeGrafter"/>
</dbReference>
<dbReference type="GeneID" id="115024635"/>
<protein>
    <submittedName>
        <fullName evidence="5">B-cell antigen receptor complex-associated protein beta chain isoform X1</fullName>
    </submittedName>
</protein>
<dbReference type="OrthoDB" id="9894386at2759"/>